<dbReference type="Gene3D" id="3.60.15.10">
    <property type="entry name" value="Ribonuclease Z/Hydroxyacylglutathione hydrolase-like"/>
    <property type="match status" value="1"/>
</dbReference>
<protein>
    <recommendedName>
        <fullName evidence="2">UPF0173 metal-dependent hydrolase SAMN05660895_1781</fullName>
    </recommendedName>
</protein>
<comment type="similarity">
    <text evidence="2">Belongs to the UPF0173 family.</text>
</comment>
<dbReference type="InterPro" id="IPR036866">
    <property type="entry name" value="RibonucZ/Hydroxyglut_hydro"/>
</dbReference>
<proteinExistence type="inferred from homology"/>
<dbReference type="SMART" id="SM00849">
    <property type="entry name" value="Lactamase_B"/>
    <property type="match status" value="1"/>
</dbReference>
<name>A0A1I7NGK4_9BACT</name>
<dbReference type="InterPro" id="IPR050114">
    <property type="entry name" value="UPF0173_UPF0282_UlaG_hydrolase"/>
</dbReference>
<evidence type="ECO:0000256" key="1">
    <source>
        <dbReference type="ARBA" id="ARBA00022801"/>
    </source>
</evidence>
<reference evidence="5" key="1">
    <citation type="submission" date="2016-10" db="EMBL/GenBank/DDBJ databases">
        <authorList>
            <person name="Varghese N."/>
            <person name="Submissions S."/>
        </authorList>
    </citation>
    <scope>NUCLEOTIDE SEQUENCE [LARGE SCALE GENOMIC DNA]</scope>
    <source>
        <strain evidence="5">DSM 14807</strain>
    </source>
</reference>
<evidence type="ECO:0000256" key="2">
    <source>
        <dbReference type="HAMAP-Rule" id="MF_00457"/>
    </source>
</evidence>
<accession>A0A1I7NGK4</accession>
<sequence>MRFTYYGHACFAVQIGQHHILFDPFITPNELARHIDIHQIPADYILVSHGHADHVADVAAIAKRTGATIVSNFEIIEWFQAQGFQKVHPMNHGGSWTFDFGRVKYVNAIHSSKLPDGANGGNPGGFVCQTAQGNFYYSGDTALTLDMQLIPRFARIDFAIFPIGDNFTMGYEDALVAAELVQTERVVGVHYDTFGYIKIDKEAARKAFQEAGRQLLLPAIGETIEM</sequence>
<dbReference type="Pfam" id="PF13483">
    <property type="entry name" value="Lactamase_B_3"/>
    <property type="match status" value="1"/>
</dbReference>
<dbReference type="EMBL" id="FPCJ01000001">
    <property type="protein sequence ID" value="SFV33686.1"/>
    <property type="molecule type" value="Genomic_DNA"/>
</dbReference>
<gene>
    <name evidence="4" type="ORF">SAMN05660895_1781</name>
</gene>
<dbReference type="STRING" id="1393122.SAMN05660895_1781"/>
<evidence type="ECO:0000313" key="5">
    <source>
        <dbReference type="Proteomes" id="UP000199537"/>
    </source>
</evidence>
<dbReference type="GO" id="GO:0016787">
    <property type="term" value="F:hydrolase activity"/>
    <property type="evidence" value="ECO:0007669"/>
    <property type="project" value="UniProtKB-UniRule"/>
</dbReference>
<evidence type="ECO:0000313" key="4">
    <source>
        <dbReference type="EMBL" id="SFV33686.1"/>
    </source>
</evidence>
<dbReference type="HAMAP" id="MF_00457">
    <property type="entry name" value="UPF0173"/>
    <property type="match status" value="1"/>
</dbReference>
<organism evidence="4 5">
    <name type="scientific">Thermoflavifilum thermophilum</name>
    <dbReference type="NCBI Taxonomy" id="1393122"/>
    <lineage>
        <taxon>Bacteria</taxon>
        <taxon>Pseudomonadati</taxon>
        <taxon>Bacteroidota</taxon>
        <taxon>Chitinophagia</taxon>
        <taxon>Chitinophagales</taxon>
        <taxon>Chitinophagaceae</taxon>
        <taxon>Thermoflavifilum</taxon>
    </lineage>
</organism>
<dbReference type="OrthoDB" id="9789133at2"/>
<dbReference type="InterPro" id="IPR001279">
    <property type="entry name" value="Metallo-B-lactamas"/>
</dbReference>
<dbReference type="InterPro" id="IPR022877">
    <property type="entry name" value="UPF0173"/>
</dbReference>
<keyword evidence="1 2" id="KW-0378">Hydrolase</keyword>
<evidence type="ECO:0000259" key="3">
    <source>
        <dbReference type="SMART" id="SM00849"/>
    </source>
</evidence>
<dbReference type="SUPFAM" id="SSF56281">
    <property type="entry name" value="Metallo-hydrolase/oxidoreductase"/>
    <property type="match status" value="1"/>
</dbReference>
<dbReference type="RefSeq" id="WP_092459924.1">
    <property type="nucleotide sequence ID" value="NZ_FPCJ01000001.1"/>
</dbReference>
<dbReference type="PANTHER" id="PTHR43546:SF3">
    <property type="entry name" value="UPF0173 METAL-DEPENDENT HYDROLASE MJ1163"/>
    <property type="match status" value="1"/>
</dbReference>
<dbReference type="PANTHER" id="PTHR43546">
    <property type="entry name" value="UPF0173 METAL-DEPENDENT HYDROLASE MJ1163-RELATED"/>
    <property type="match status" value="1"/>
</dbReference>
<dbReference type="NCBIfam" id="NF001911">
    <property type="entry name" value="PRK00685.1"/>
    <property type="match status" value="1"/>
</dbReference>
<feature type="domain" description="Metallo-beta-lactamase" evidence="3">
    <location>
        <begin position="7"/>
        <end position="190"/>
    </location>
</feature>
<keyword evidence="5" id="KW-1185">Reference proteome</keyword>
<dbReference type="AlphaFoldDB" id="A0A1I7NGK4"/>
<dbReference type="Proteomes" id="UP000199537">
    <property type="component" value="Unassembled WGS sequence"/>
</dbReference>